<evidence type="ECO:0000313" key="2">
    <source>
        <dbReference type="Proteomes" id="UP001595075"/>
    </source>
</evidence>
<organism evidence="1 2">
    <name type="scientific">Oculimacula yallundae</name>
    <dbReference type="NCBI Taxonomy" id="86028"/>
    <lineage>
        <taxon>Eukaryota</taxon>
        <taxon>Fungi</taxon>
        <taxon>Dikarya</taxon>
        <taxon>Ascomycota</taxon>
        <taxon>Pezizomycotina</taxon>
        <taxon>Leotiomycetes</taxon>
        <taxon>Helotiales</taxon>
        <taxon>Ploettnerulaceae</taxon>
        <taxon>Oculimacula</taxon>
    </lineage>
</organism>
<comment type="caution">
    <text evidence="1">The sequence shown here is derived from an EMBL/GenBank/DDBJ whole genome shotgun (WGS) entry which is preliminary data.</text>
</comment>
<dbReference type="Proteomes" id="UP001595075">
    <property type="component" value="Unassembled WGS sequence"/>
</dbReference>
<sequence length="246" mass="28538">MSLSNPTAAEGVITTQAVMANPTIRDHLSSLPLEIRWRIYHYILYTPHVIEIKPDVEFKESDTPLTLSTCQTILHPLASTCPQFNDEIGTWISKKVVIKGQPDRLYFPLAVSQFKRRFKDFTIYGMFGDEGELCITLFYRGDSICVRHESGEAELWSLIKRTVPWVENWAKSIDLRHERLKTKRAELTRDETLQDRGSWDEYFGYQTLVGPDGSLFDRRIALKLEERSLATEERQWLQAKVAWALQ</sequence>
<proteinExistence type="predicted"/>
<keyword evidence="2" id="KW-1185">Reference proteome</keyword>
<name>A0ABR4BVB9_9HELO</name>
<accession>A0ABR4BVB9</accession>
<evidence type="ECO:0000313" key="1">
    <source>
        <dbReference type="EMBL" id="KAL2061585.1"/>
    </source>
</evidence>
<gene>
    <name evidence="1" type="ORF">VTL71DRAFT_6962</name>
</gene>
<dbReference type="EMBL" id="JAZHXI010000018">
    <property type="protein sequence ID" value="KAL2061585.1"/>
    <property type="molecule type" value="Genomic_DNA"/>
</dbReference>
<protein>
    <submittedName>
        <fullName evidence="1">Uncharacterized protein</fullName>
    </submittedName>
</protein>
<reference evidence="1 2" key="1">
    <citation type="journal article" date="2024" name="Commun. Biol.">
        <title>Comparative genomic analysis of thermophilic fungi reveals convergent evolutionary adaptations and gene losses.</title>
        <authorList>
            <person name="Steindorff A.S."/>
            <person name="Aguilar-Pontes M.V."/>
            <person name="Robinson A.J."/>
            <person name="Andreopoulos B."/>
            <person name="LaButti K."/>
            <person name="Kuo A."/>
            <person name="Mondo S."/>
            <person name="Riley R."/>
            <person name="Otillar R."/>
            <person name="Haridas S."/>
            <person name="Lipzen A."/>
            <person name="Grimwood J."/>
            <person name="Schmutz J."/>
            <person name="Clum A."/>
            <person name="Reid I.D."/>
            <person name="Moisan M.C."/>
            <person name="Butler G."/>
            <person name="Nguyen T.T.M."/>
            <person name="Dewar K."/>
            <person name="Conant G."/>
            <person name="Drula E."/>
            <person name="Henrissat B."/>
            <person name="Hansel C."/>
            <person name="Singer S."/>
            <person name="Hutchinson M.I."/>
            <person name="de Vries R.P."/>
            <person name="Natvig D.O."/>
            <person name="Powell A.J."/>
            <person name="Tsang A."/>
            <person name="Grigoriev I.V."/>
        </authorList>
    </citation>
    <scope>NUCLEOTIDE SEQUENCE [LARGE SCALE GENOMIC DNA]</scope>
    <source>
        <strain evidence="1 2">CBS 494.80</strain>
    </source>
</reference>